<keyword evidence="1" id="KW-1133">Transmembrane helix</keyword>
<name>A0A4Y7PSP3_9AGAM</name>
<reference evidence="2 3" key="1">
    <citation type="submission" date="2018-06" db="EMBL/GenBank/DDBJ databases">
        <title>A transcriptomic atlas of mushroom development highlights an independent origin of complex multicellularity.</title>
        <authorList>
            <consortium name="DOE Joint Genome Institute"/>
            <person name="Krizsan K."/>
            <person name="Almasi E."/>
            <person name="Merenyi Z."/>
            <person name="Sahu N."/>
            <person name="Viragh M."/>
            <person name="Koszo T."/>
            <person name="Mondo S."/>
            <person name="Kiss B."/>
            <person name="Balint B."/>
            <person name="Kues U."/>
            <person name="Barry K."/>
            <person name="Hegedus J.C."/>
            <person name="Henrissat B."/>
            <person name="Johnson J."/>
            <person name="Lipzen A."/>
            <person name="Ohm R."/>
            <person name="Nagy I."/>
            <person name="Pangilinan J."/>
            <person name="Yan J."/>
            <person name="Xiong Y."/>
            <person name="Grigoriev I.V."/>
            <person name="Hibbett D.S."/>
            <person name="Nagy L.G."/>
        </authorList>
    </citation>
    <scope>NUCLEOTIDE SEQUENCE [LARGE SCALE GENOMIC DNA]</scope>
    <source>
        <strain evidence="2 3">SZMC22713</strain>
    </source>
</reference>
<keyword evidence="1" id="KW-0812">Transmembrane</keyword>
<dbReference type="Proteomes" id="UP000294933">
    <property type="component" value="Unassembled WGS sequence"/>
</dbReference>
<evidence type="ECO:0000256" key="1">
    <source>
        <dbReference type="SAM" id="Phobius"/>
    </source>
</evidence>
<dbReference type="OrthoDB" id="5570013at2759"/>
<proteinExistence type="predicted"/>
<sequence>MDIPGSDPKSSTTTSLKYVDMSQPVLTYGACTGSKGHTNQRRIRGSGPFIQFIKAFCIATLVWVLFGKRYASLVRHRLHRYWEAEVGRPDPRDGHVVKCINGAEWTSEGAIYKEAVSPNLSSWNDEALERANVCQLERPESQSGVGIFTPNELQKGRWDHEEHLKFNVTVRFPRPEKDSARLINDFRTAMVLFSQRLDDLTDIVHFRKITLQTKSSEITAASLHAERAHLSTFNAPISGSFNISTVEDANAISKNHHNADIEAGFEPSPAMPASSLRLTTINAGIDADVALYHDVNHEPSGLIIRNTNGPITGDIKLYSHQGSGGEFIIDAKSVNKAVNVNVSNQPIESLVKLEACTISAPGSVALALPFEGDLLLSSLWGAVTVDMDSALVDPSREGNEERKEGSFVDIMLDFCYRSIELLLALIIMLLLSGYLLFLLWIAMHVVKDYCNLSNIRVFPEVILRAAACFAGWEYLYGEGRPVATVRKFLPGMPTEMIKANICGGKQIETKHKYVERT</sequence>
<dbReference type="AlphaFoldDB" id="A0A4Y7PSP3"/>
<dbReference type="VEuPathDB" id="FungiDB:BD410DRAFT_880469"/>
<keyword evidence="3" id="KW-1185">Reference proteome</keyword>
<keyword evidence="1" id="KW-0472">Membrane</keyword>
<feature type="transmembrane region" description="Helical" evidence="1">
    <location>
        <begin position="421"/>
        <end position="443"/>
    </location>
</feature>
<dbReference type="EMBL" id="ML170208">
    <property type="protein sequence ID" value="TDL18433.1"/>
    <property type="molecule type" value="Genomic_DNA"/>
</dbReference>
<evidence type="ECO:0000313" key="2">
    <source>
        <dbReference type="EMBL" id="TDL18433.1"/>
    </source>
</evidence>
<feature type="transmembrane region" description="Helical" evidence="1">
    <location>
        <begin position="49"/>
        <end position="67"/>
    </location>
</feature>
<gene>
    <name evidence="2" type="ORF">BD410DRAFT_880469</name>
</gene>
<organism evidence="2 3">
    <name type="scientific">Rickenella mellea</name>
    <dbReference type="NCBI Taxonomy" id="50990"/>
    <lineage>
        <taxon>Eukaryota</taxon>
        <taxon>Fungi</taxon>
        <taxon>Dikarya</taxon>
        <taxon>Basidiomycota</taxon>
        <taxon>Agaricomycotina</taxon>
        <taxon>Agaricomycetes</taxon>
        <taxon>Hymenochaetales</taxon>
        <taxon>Rickenellaceae</taxon>
        <taxon>Rickenella</taxon>
    </lineage>
</organism>
<accession>A0A4Y7PSP3</accession>
<evidence type="ECO:0000313" key="3">
    <source>
        <dbReference type="Proteomes" id="UP000294933"/>
    </source>
</evidence>
<dbReference type="STRING" id="50990.A0A4Y7PSP3"/>
<protein>
    <submittedName>
        <fullName evidence="2">Uncharacterized protein</fullName>
    </submittedName>
</protein>